<dbReference type="Pfam" id="PF01040">
    <property type="entry name" value="UbiA"/>
    <property type="match status" value="1"/>
</dbReference>
<dbReference type="EC" id="2.5.1.115" evidence="8"/>
<evidence type="ECO:0000256" key="3">
    <source>
        <dbReference type="ARBA" id="ARBA00022679"/>
    </source>
</evidence>
<sequence>MTKSALSPPSLNLIQSPIPWLRAFWKFSRPHTIAGTSLSVLGLFGIAWAARHPLGLSPGTFHVWQGVSSLWLTWLACICTNIYIVGLNQIEDVAVDRLNKPYLPIASGEFSAPQARMLVGIACSGAILLAVVSQSLYLVATVWFSLAIGTAYSLPPLQLKRFPLLGSGCKLLVRGAVVNLGIFLHASSQLGLMPHIPGRIWVLALVVLVFSSAIALLKKLRDGASKSMDSLSIAKVFKLVWWLLTICYSGLIIAARFIPAINAEFLMVTHGLALGYFWYLSRQVQLDSNNTDATGLSCKDYYQFIWKLFFIEYLIFPTACLLH</sequence>
<feature type="transmembrane region" description="Helical" evidence="7">
    <location>
        <begin position="117"/>
        <end position="136"/>
    </location>
</feature>
<feature type="transmembrane region" description="Helical" evidence="7">
    <location>
        <begin position="70"/>
        <end position="90"/>
    </location>
</feature>
<dbReference type="GO" id="GO:0010176">
    <property type="term" value="F:homogentisate phytyltransferase activity"/>
    <property type="evidence" value="ECO:0007669"/>
    <property type="project" value="UniProtKB-EC"/>
</dbReference>
<name>A0A928ZT75_LEPEC</name>
<feature type="transmembrane region" description="Helical" evidence="7">
    <location>
        <begin position="200"/>
        <end position="218"/>
    </location>
</feature>
<dbReference type="NCBIfam" id="NF009525">
    <property type="entry name" value="PRK12887.1"/>
    <property type="match status" value="1"/>
</dbReference>
<evidence type="ECO:0000256" key="1">
    <source>
        <dbReference type="ARBA" id="ARBA00004141"/>
    </source>
</evidence>
<dbReference type="InterPro" id="IPR000537">
    <property type="entry name" value="UbiA_prenyltransferase"/>
</dbReference>
<keyword evidence="3 8" id="KW-0808">Transferase</keyword>
<evidence type="ECO:0000313" key="8">
    <source>
        <dbReference type="EMBL" id="MBE9066596.1"/>
    </source>
</evidence>
<evidence type="ECO:0000256" key="6">
    <source>
        <dbReference type="ARBA" id="ARBA00023136"/>
    </source>
</evidence>
<dbReference type="EMBL" id="JADEXP010000049">
    <property type="protein sequence ID" value="MBE9066596.1"/>
    <property type="molecule type" value="Genomic_DNA"/>
</dbReference>
<reference evidence="8" key="1">
    <citation type="submission" date="2020-10" db="EMBL/GenBank/DDBJ databases">
        <authorList>
            <person name="Castelo-Branco R."/>
            <person name="Eusebio N."/>
            <person name="Adriana R."/>
            <person name="Vieira A."/>
            <person name="Brugerolle De Fraissinette N."/>
            <person name="Rezende De Castro R."/>
            <person name="Schneider M.P."/>
            <person name="Vasconcelos V."/>
            <person name="Leao P.N."/>
        </authorList>
    </citation>
    <scope>NUCLEOTIDE SEQUENCE</scope>
    <source>
        <strain evidence="8">LEGE 11479</strain>
    </source>
</reference>
<feature type="transmembrane region" description="Helical" evidence="7">
    <location>
        <begin position="32"/>
        <end position="50"/>
    </location>
</feature>
<dbReference type="InterPro" id="IPR044878">
    <property type="entry name" value="UbiA_sf"/>
</dbReference>
<dbReference type="PANTHER" id="PTHR43009">
    <property type="entry name" value="HOMOGENTISATE SOLANESYLTRANSFERASE, CHLOROPLASTIC"/>
    <property type="match status" value="1"/>
</dbReference>
<dbReference type="PANTHER" id="PTHR43009:SF7">
    <property type="entry name" value="HOMOGENTISATE GERANYLGERANYLTRANSFERASE, CHLOROPLASTIC"/>
    <property type="match status" value="1"/>
</dbReference>
<protein>
    <submittedName>
        <fullName evidence="8">Homogentisate phytyltransferase</fullName>
        <ecNumber evidence="8">2.5.1.115</ecNumber>
    </submittedName>
</protein>
<keyword evidence="9" id="KW-1185">Reference proteome</keyword>
<evidence type="ECO:0000256" key="2">
    <source>
        <dbReference type="ARBA" id="ARBA00005985"/>
    </source>
</evidence>
<dbReference type="AlphaFoldDB" id="A0A928ZT75"/>
<dbReference type="Gene3D" id="1.10.357.140">
    <property type="entry name" value="UbiA prenyltransferase"/>
    <property type="match status" value="1"/>
</dbReference>
<comment type="similarity">
    <text evidence="2">Belongs to the UbiA prenyltransferase family.</text>
</comment>
<evidence type="ECO:0000256" key="4">
    <source>
        <dbReference type="ARBA" id="ARBA00022692"/>
    </source>
</evidence>
<evidence type="ECO:0000313" key="9">
    <source>
        <dbReference type="Proteomes" id="UP000615026"/>
    </source>
</evidence>
<dbReference type="GO" id="GO:0016020">
    <property type="term" value="C:membrane"/>
    <property type="evidence" value="ECO:0007669"/>
    <property type="project" value="UniProtKB-SubCell"/>
</dbReference>
<keyword evidence="6 7" id="KW-0472">Membrane</keyword>
<accession>A0A928ZT75</accession>
<keyword evidence="5 7" id="KW-1133">Transmembrane helix</keyword>
<feature type="transmembrane region" description="Helical" evidence="7">
    <location>
        <begin position="239"/>
        <end position="258"/>
    </location>
</feature>
<keyword evidence="4 7" id="KW-0812">Transmembrane</keyword>
<dbReference type="Proteomes" id="UP000615026">
    <property type="component" value="Unassembled WGS sequence"/>
</dbReference>
<evidence type="ECO:0000256" key="7">
    <source>
        <dbReference type="SAM" id="Phobius"/>
    </source>
</evidence>
<gene>
    <name evidence="8" type="ORF">IQ260_08015</name>
</gene>
<organism evidence="8 9">
    <name type="scientific">Leptolyngbya cf. ectocarpi LEGE 11479</name>
    <dbReference type="NCBI Taxonomy" id="1828722"/>
    <lineage>
        <taxon>Bacteria</taxon>
        <taxon>Bacillati</taxon>
        <taxon>Cyanobacteriota</taxon>
        <taxon>Cyanophyceae</taxon>
        <taxon>Leptolyngbyales</taxon>
        <taxon>Leptolyngbyaceae</taxon>
        <taxon>Leptolyngbya group</taxon>
        <taxon>Leptolyngbya</taxon>
    </lineage>
</organism>
<proteinExistence type="inferred from homology"/>
<comment type="caution">
    <text evidence="8">The sequence shown here is derived from an EMBL/GenBank/DDBJ whole genome shotgun (WGS) entry which is preliminary data.</text>
</comment>
<evidence type="ECO:0000256" key="5">
    <source>
        <dbReference type="ARBA" id="ARBA00022989"/>
    </source>
</evidence>
<comment type="subcellular location">
    <subcellularLocation>
        <location evidence="1">Membrane</location>
        <topology evidence="1">Multi-pass membrane protein</topology>
    </subcellularLocation>
</comment>
<dbReference type="RefSeq" id="WP_193992455.1">
    <property type="nucleotide sequence ID" value="NZ_JADEXP010000049.1"/>
</dbReference>